<dbReference type="InterPro" id="IPR051457">
    <property type="entry name" value="2-oxoacid:Fd_oxidoreductase"/>
</dbReference>
<dbReference type="InterPro" id="IPR011766">
    <property type="entry name" value="TPP_enzyme_TPP-bd"/>
</dbReference>
<dbReference type="PANTHER" id="PTHR48084">
    <property type="entry name" value="2-OXOGLUTARATE OXIDOREDUCTASE SUBUNIT KORB-RELATED"/>
    <property type="match status" value="1"/>
</dbReference>
<evidence type="ECO:0000256" key="1">
    <source>
        <dbReference type="ARBA" id="ARBA00023002"/>
    </source>
</evidence>
<reference evidence="3 4" key="1">
    <citation type="journal article" date="2014" name="Proc. Natl. Acad. Sci. U.S.A.">
        <title>Functional type 2 photosynthetic reaction centers found in the rare bacterial phylum Gemmatimonadetes.</title>
        <authorList>
            <person name="Zeng Y."/>
            <person name="Feng F."/>
            <person name="Medova H."/>
            <person name="Dean J."/>
            <person name="Koblizek M."/>
        </authorList>
    </citation>
    <scope>NUCLEOTIDE SEQUENCE [LARGE SCALE GENOMIC DNA]</scope>
    <source>
        <strain evidence="3 4">AP64</strain>
    </source>
</reference>
<feature type="domain" description="Thiamine pyrophosphate enzyme TPP-binding" evidence="2">
    <location>
        <begin position="65"/>
        <end position="214"/>
    </location>
</feature>
<name>A0A143BL48_9BACT</name>
<dbReference type="EMBL" id="CP011454">
    <property type="protein sequence ID" value="AMW05333.1"/>
    <property type="molecule type" value="Genomic_DNA"/>
</dbReference>
<dbReference type="Proteomes" id="UP000076404">
    <property type="component" value="Chromosome"/>
</dbReference>
<dbReference type="OrthoDB" id="9775140at2"/>
<proteinExistence type="predicted"/>
<gene>
    <name evidence="3" type="ORF">GEMMAAP_12025</name>
</gene>
<evidence type="ECO:0000259" key="2">
    <source>
        <dbReference type="Pfam" id="PF02775"/>
    </source>
</evidence>
<dbReference type="GO" id="GO:0044281">
    <property type="term" value="P:small molecule metabolic process"/>
    <property type="evidence" value="ECO:0007669"/>
    <property type="project" value="UniProtKB-ARBA"/>
</dbReference>
<dbReference type="eggNOG" id="COG1013">
    <property type="taxonomic scope" value="Bacteria"/>
</dbReference>
<sequence>MTSIAKPPVRHPSSRTNGLGLTIRDYEGAMSTLCAGCGHDSVTAAIVQAGWELDLEPHRVGKMSGIGCSSKTTAYFMKQSHGFNSVHGRMPSVTSGAAAANRALTYIGVSGDGDSLSIGLGQLSHAIRRNVNMLYMLENNGVYGLTKGQFSASADIGSMSKKGEANEQSPIDPVLLALTLGATFVARSFSGDKKQLVPIIKAGLSHKGFAIIDVISPCVSFNDHEGSTKSYAFTREHEVEAVHADFVPLQREITVAETDEEVRTVVMHDGASVRLRATAGDYDPTNRESAYSHVRACQARGEIATGLLFVDENGKEMHDYLRTPASPLVDVPYEKLCPGSSALDKLMERFR</sequence>
<organism evidence="3 4">
    <name type="scientific">Gemmatimonas phototrophica</name>
    <dbReference type="NCBI Taxonomy" id="1379270"/>
    <lineage>
        <taxon>Bacteria</taxon>
        <taxon>Pseudomonadati</taxon>
        <taxon>Gemmatimonadota</taxon>
        <taxon>Gemmatimonadia</taxon>
        <taxon>Gemmatimonadales</taxon>
        <taxon>Gemmatimonadaceae</taxon>
        <taxon>Gemmatimonas</taxon>
    </lineage>
</organism>
<dbReference type="CDD" id="cd03375">
    <property type="entry name" value="TPP_OGFOR"/>
    <property type="match status" value="1"/>
</dbReference>
<accession>A0A143BL48</accession>
<dbReference type="AlphaFoldDB" id="A0A143BL48"/>
<evidence type="ECO:0000313" key="3">
    <source>
        <dbReference type="EMBL" id="AMW05333.1"/>
    </source>
</evidence>
<dbReference type="GO" id="GO:0016625">
    <property type="term" value="F:oxidoreductase activity, acting on the aldehyde or oxo group of donors, iron-sulfur protein as acceptor"/>
    <property type="evidence" value="ECO:0007669"/>
    <property type="project" value="UniProtKB-ARBA"/>
</dbReference>
<dbReference type="PANTHER" id="PTHR48084:SF5">
    <property type="entry name" value="BLR6744 PROTEIN"/>
    <property type="match status" value="1"/>
</dbReference>
<dbReference type="InterPro" id="IPR029061">
    <property type="entry name" value="THDP-binding"/>
</dbReference>
<dbReference type="STRING" id="1379270.GEMMAAP_12025"/>
<dbReference type="Pfam" id="PF02775">
    <property type="entry name" value="TPP_enzyme_C"/>
    <property type="match status" value="1"/>
</dbReference>
<dbReference type="RefSeq" id="WP_026849564.1">
    <property type="nucleotide sequence ID" value="NZ_CP011454.1"/>
</dbReference>
<dbReference type="SUPFAM" id="SSF52518">
    <property type="entry name" value="Thiamin diphosphate-binding fold (THDP-binding)"/>
    <property type="match status" value="1"/>
</dbReference>
<keyword evidence="4" id="KW-1185">Reference proteome</keyword>
<dbReference type="GO" id="GO:0045333">
    <property type="term" value="P:cellular respiration"/>
    <property type="evidence" value="ECO:0007669"/>
    <property type="project" value="UniProtKB-ARBA"/>
</dbReference>
<dbReference type="KEGG" id="gph:GEMMAAP_12025"/>
<protein>
    <submittedName>
        <fullName evidence="3">2-oxoglutarate ferredoxin oxidoreductase subunit beta</fullName>
    </submittedName>
</protein>
<reference evidence="3 4" key="2">
    <citation type="journal article" date="2016" name="Environ. Microbiol. Rep.">
        <title>Metagenomic evidence for the presence of phototrophic Gemmatimonadetes bacteria in diverse environments.</title>
        <authorList>
            <person name="Zeng Y."/>
            <person name="Baumbach J."/>
            <person name="Barbosa E.G."/>
            <person name="Azevedo V."/>
            <person name="Zhang C."/>
            <person name="Koblizek M."/>
        </authorList>
    </citation>
    <scope>NUCLEOTIDE SEQUENCE [LARGE SCALE GENOMIC DNA]</scope>
    <source>
        <strain evidence="3 4">AP64</strain>
    </source>
</reference>
<dbReference type="GO" id="GO:0030976">
    <property type="term" value="F:thiamine pyrophosphate binding"/>
    <property type="evidence" value="ECO:0007669"/>
    <property type="project" value="InterPro"/>
</dbReference>
<evidence type="ECO:0000313" key="4">
    <source>
        <dbReference type="Proteomes" id="UP000076404"/>
    </source>
</evidence>
<keyword evidence="1" id="KW-0560">Oxidoreductase</keyword>
<dbReference type="Gene3D" id="3.40.50.970">
    <property type="match status" value="1"/>
</dbReference>